<keyword evidence="3" id="KW-1185">Reference proteome</keyword>
<proteinExistence type="predicted"/>
<accession>A0ABN8RF05</accession>
<reference evidence="2 3" key="1">
    <citation type="submission" date="2022-05" db="EMBL/GenBank/DDBJ databases">
        <authorList>
            <consortium name="Genoscope - CEA"/>
            <person name="William W."/>
        </authorList>
    </citation>
    <scope>NUCLEOTIDE SEQUENCE [LARGE SCALE GENOMIC DNA]</scope>
</reference>
<dbReference type="EMBL" id="CALNXK010000227">
    <property type="protein sequence ID" value="CAH3177582.1"/>
    <property type="molecule type" value="Genomic_DNA"/>
</dbReference>
<sequence length="136" mass="15393">MPNSKTTWKCTNCKKSNAKPFHDSSAVSGSTGQENPVTTTTCSSQSHDSEPEFIELDMYSAQDSDNEGERADDIEITMVTTCESERYRSLRNLDVQDYQLIMSPHGWLDSAIIHSAQVLLQKINPLIEGFQRRSFW</sequence>
<organism evidence="2 3">
    <name type="scientific">Porites lobata</name>
    <dbReference type="NCBI Taxonomy" id="104759"/>
    <lineage>
        <taxon>Eukaryota</taxon>
        <taxon>Metazoa</taxon>
        <taxon>Cnidaria</taxon>
        <taxon>Anthozoa</taxon>
        <taxon>Hexacorallia</taxon>
        <taxon>Scleractinia</taxon>
        <taxon>Fungiina</taxon>
        <taxon>Poritidae</taxon>
        <taxon>Porites</taxon>
    </lineage>
</organism>
<evidence type="ECO:0000256" key="1">
    <source>
        <dbReference type="SAM" id="MobiDB-lite"/>
    </source>
</evidence>
<protein>
    <submittedName>
        <fullName evidence="2">Uncharacterized protein</fullName>
    </submittedName>
</protein>
<evidence type="ECO:0000313" key="3">
    <source>
        <dbReference type="Proteomes" id="UP001159405"/>
    </source>
</evidence>
<evidence type="ECO:0000313" key="2">
    <source>
        <dbReference type="EMBL" id="CAH3177582.1"/>
    </source>
</evidence>
<feature type="compositionally biased region" description="Polar residues" evidence="1">
    <location>
        <begin position="25"/>
        <end position="46"/>
    </location>
</feature>
<gene>
    <name evidence="2" type="ORF">PLOB_00019400</name>
</gene>
<feature type="region of interest" description="Disordered" evidence="1">
    <location>
        <begin position="14"/>
        <end position="48"/>
    </location>
</feature>
<dbReference type="Proteomes" id="UP001159405">
    <property type="component" value="Unassembled WGS sequence"/>
</dbReference>
<name>A0ABN8RF05_9CNID</name>
<comment type="caution">
    <text evidence="2">The sequence shown here is derived from an EMBL/GenBank/DDBJ whole genome shotgun (WGS) entry which is preliminary data.</text>
</comment>